<feature type="transmembrane region" description="Helical" evidence="7">
    <location>
        <begin position="61"/>
        <end position="81"/>
    </location>
</feature>
<dbReference type="RefSeq" id="WP_011765952.1">
    <property type="nucleotide sequence ID" value="NC_008702.1"/>
</dbReference>
<reference evidence="8 9" key="1">
    <citation type="journal article" date="2006" name="Nat. Biotechnol.">
        <title>Complete genome of the mutualistic, N2-fixing grass endophyte Azoarcus sp. strain BH72.</title>
        <authorList>
            <person name="Krause A."/>
            <person name="Ramakumar A."/>
            <person name="Bartels D."/>
            <person name="Battistoni F."/>
            <person name="Bekel T."/>
            <person name="Boch J."/>
            <person name="Boehm M."/>
            <person name="Friedrich F."/>
            <person name="Hurek T."/>
            <person name="Krause L."/>
            <person name="Linke B."/>
            <person name="McHardy A.C."/>
            <person name="Sarkar A."/>
            <person name="Schneiker S."/>
            <person name="Syed A.A."/>
            <person name="Thauer R."/>
            <person name="Vorhoelter F.-J."/>
            <person name="Weidner S."/>
            <person name="Puehler A."/>
            <person name="Reinhold-Hurek B."/>
            <person name="Kaiser O."/>
            <person name="Goesmann A."/>
        </authorList>
    </citation>
    <scope>NUCLEOTIDE SEQUENCE [LARGE SCALE GENOMIC DNA]</scope>
    <source>
        <strain evidence="8 9">BH72</strain>
    </source>
</reference>
<proteinExistence type="inferred from homology"/>
<feature type="transmembrane region" description="Helical" evidence="7">
    <location>
        <begin position="31"/>
        <end position="49"/>
    </location>
</feature>
<accession>A1K7N3</accession>
<evidence type="ECO:0000256" key="3">
    <source>
        <dbReference type="ARBA" id="ARBA00022475"/>
    </source>
</evidence>
<protein>
    <submittedName>
        <fullName evidence="8">Cobalt transport system permease protein</fullName>
    </submittedName>
</protein>
<evidence type="ECO:0000256" key="1">
    <source>
        <dbReference type="ARBA" id="ARBA00004141"/>
    </source>
</evidence>
<keyword evidence="6 7" id="KW-0472">Membrane</keyword>
<dbReference type="InterPro" id="IPR051611">
    <property type="entry name" value="ECF_transporter_component"/>
</dbReference>
<dbReference type="HOGENOM" id="CLU_1335186_0_0_4"/>
<keyword evidence="4 7" id="KW-0812">Transmembrane</keyword>
<comment type="similarity">
    <text evidence="2">Belongs to the CbiQ family.</text>
</comment>
<feature type="transmembrane region" description="Helical" evidence="7">
    <location>
        <begin position="101"/>
        <end position="126"/>
    </location>
</feature>
<evidence type="ECO:0000256" key="5">
    <source>
        <dbReference type="ARBA" id="ARBA00022989"/>
    </source>
</evidence>
<evidence type="ECO:0000256" key="4">
    <source>
        <dbReference type="ARBA" id="ARBA00022692"/>
    </source>
</evidence>
<comment type="subcellular location">
    <subcellularLocation>
        <location evidence="1">Membrane</location>
        <topology evidence="1">Multi-pass membrane protein</topology>
    </subcellularLocation>
</comment>
<keyword evidence="9" id="KW-1185">Reference proteome</keyword>
<dbReference type="GO" id="GO:0005886">
    <property type="term" value="C:plasma membrane"/>
    <property type="evidence" value="ECO:0007669"/>
    <property type="project" value="UniProtKB-ARBA"/>
</dbReference>
<dbReference type="AlphaFoldDB" id="A1K7N3"/>
<dbReference type="PANTHER" id="PTHR34857">
    <property type="entry name" value="SLL0384 PROTEIN"/>
    <property type="match status" value="1"/>
</dbReference>
<evidence type="ECO:0000256" key="2">
    <source>
        <dbReference type="ARBA" id="ARBA00008564"/>
    </source>
</evidence>
<dbReference type="KEGG" id="azo:azo2221"/>
<dbReference type="STRING" id="62928.azo2221"/>
<evidence type="ECO:0000313" key="8">
    <source>
        <dbReference type="EMBL" id="CAL94838.1"/>
    </source>
</evidence>
<dbReference type="eggNOG" id="COG0619">
    <property type="taxonomic scope" value="Bacteria"/>
</dbReference>
<name>A1K7N3_AZOSB</name>
<dbReference type="Pfam" id="PF02361">
    <property type="entry name" value="CbiQ"/>
    <property type="match status" value="1"/>
</dbReference>
<evidence type="ECO:0000256" key="7">
    <source>
        <dbReference type="SAM" id="Phobius"/>
    </source>
</evidence>
<evidence type="ECO:0000256" key="6">
    <source>
        <dbReference type="ARBA" id="ARBA00023136"/>
    </source>
</evidence>
<dbReference type="CDD" id="cd16914">
    <property type="entry name" value="EcfT"/>
    <property type="match status" value="1"/>
</dbReference>
<gene>
    <name evidence="8" type="primary">cbiQ</name>
    <name evidence="8" type="ordered locus">azo2221</name>
</gene>
<dbReference type="InterPro" id="IPR003339">
    <property type="entry name" value="ABC/ECF_trnsptr_transmembrane"/>
</dbReference>
<dbReference type="KEGG" id="aoa:dqs_2354"/>
<evidence type="ECO:0000313" key="9">
    <source>
        <dbReference type="Proteomes" id="UP000002588"/>
    </source>
</evidence>
<keyword evidence="3" id="KW-1003">Cell membrane</keyword>
<organism evidence="8 9">
    <name type="scientific">Azoarcus sp. (strain BH72)</name>
    <dbReference type="NCBI Taxonomy" id="418699"/>
    <lineage>
        <taxon>Bacteria</taxon>
        <taxon>Pseudomonadati</taxon>
        <taxon>Pseudomonadota</taxon>
        <taxon>Betaproteobacteria</taxon>
        <taxon>Rhodocyclales</taxon>
        <taxon>Zoogloeaceae</taxon>
        <taxon>Azoarcus</taxon>
    </lineage>
</organism>
<dbReference type="Proteomes" id="UP000002588">
    <property type="component" value="Chromosome"/>
</dbReference>
<sequence>MNARMDRYRLAAALLASVAICQLNAIGLLGAAAVLALCAFVAVFARRPALRSAMLRRAGSVTAFVAMLWLLLPWSIDAAGIHLAEAGVDLAARISLRTEAAALACISLLAGMDAFALARAAAGLGLPDRLARLLAMTVRHLAVLDDTRRRIDLAMRARGFHPRADLRSAAVIAQQVALVLVHAVLRAERVELALRARGFAPARPLPAAAPAWRHAAGAATACCLLWLML</sequence>
<dbReference type="OrthoDB" id="9182546at2"/>
<keyword evidence="5 7" id="KW-1133">Transmembrane helix</keyword>
<dbReference type="EMBL" id="AM406670">
    <property type="protein sequence ID" value="CAL94838.1"/>
    <property type="molecule type" value="Genomic_DNA"/>
</dbReference>
<dbReference type="PANTHER" id="PTHR34857:SF2">
    <property type="entry name" value="SLL0384 PROTEIN"/>
    <property type="match status" value="1"/>
</dbReference>